<evidence type="ECO:0000256" key="10">
    <source>
        <dbReference type="RuleBase" id="RU361185"/>
    </source>
</evidence>
<feature type="transmembrane region" description="Helical" evidence="12">
    <location>
        <begin position="28"/>
        <end position="50"/>
    </location>
</feature>
<dbReference type="Proteomes" id="UP001152320">
    <property type="component" value="Chromosome 14"/>
</dbReference>
<evidence type="ECO:0000313" key="14">
    <source>
        <dbReference type="EMBL" id="KAJ8029434.1"/>
    </source>
</evidence>
<keyword evidence="7 10" id="KW-0326">Glycosidase</keyword>
<dbReference type="Gene3D" id="3.20.20.80">
    <property type="entry name" value="Glycosidases"/>
    <property type="match status" value="1"/>
</dbReference>
<evidence type="ECO:0000256" key="4">
    <source>
        <dbReference type="ARBA" id="ARBA00023136"/>
    </source>
</evidence>
<gene>
    <name evidence="14" type="ORF">HOLleu_28818</name>
</gene>
<dbReference type="InterPro" id="IPR017853">
    <property type="entry name" value="GH"/>
</dbReference>
<feature type="region of interest" description="Disordered" evidence="11">
    <location>
        <begin position="1"/>
        <end position="20"/>
    </location>
</feature>
<organism evidence="14 15">
    <name type="scientific">Holothuria leucospilota</name>
    <name type="common">Black long sea cucumber</name>
    <name type="synonym">Mertensiothuria leucospilota</name>
    <dbReference type="NCBI Taxonomy" id="206669"/>
    <lineage>
        <taxon>Eukaryota</taxon>
        <taxon>Metazoa</taxon>
        <taxon>Echinodermata</taxon>
        <taxon>Eleutherozoa</taxon>
        <taxon>Echinozoa</taxon>
        <taxon>Holothuroidea</taxon>
        <taxon>Aspidochirotacea</taxon>
        <taxon>Aspidochirotida</taxon>
        <taxon>Holothuriidae</taxon>
        <taxon>Holothuria</taxon>
    </lineage>
</organism>
<evidence type="ECO:0000256" key="11">
    <source>
        <dbReference type="SAM" id="MobiDB-lite"/>
    </source>
</evidence>
<protein>
    <recommendedName>
        <fullName evidence="8">Maltase</fullName>
    </recommendedName>
</protein>
<dbReference type="SUPFAM" id="SSF51011">
    <property type="entry name" value="Glycosyl hydrolase domain"/>
    <property type="match status" value="1"/>
</dbReference>
<dbReference type="PANTHER" id="PTHR22762:SF133">
    <property type="entry name" value="P-TYPE DOMAIN-CONTAINING PROTEIN"/>
    <property type="match status" value="1"/>
</dbReference>
<sequence length="943" mass="106531">MSSSSELYEDEDGLKDEKNGKRSNTLSVLVAVIITAIVVAAVCVSTTYYLHPDYVNPNDPPMPIHDCPTEEPKSSTEHSLVTPRPTEPPNPENNRFDCGPDRDGIDQATCESRGCTWSPATTSGPPSCFYPEGYGTYDMNTFFTEPWGYRAELQRRVSTPNHFSEGIDTLWLDVELQTKSRLHFKIYDPNEQRFEVPNDLPGTPASAAETRLYSVAFNGRPFSFQVTRIDTGNVVRVYCVDDYAERTEDTTRDLAKSSLVNGVTKQCEFRFDTSVGALVFEDQFLQLSTKLSSHNVYGFGEHEHESFRHDMNWKRWGSFSRDQPPSPEANLYGTHPFYMCLEDDSNAHGVFLNNANGQDVALQPTPALTFRHIGGVLDFYMFFGPTPEDVVAQYTETIGRPVMPPYWALGFQLSRYGYNGIDNVKAVVARMRQYNIPHDVLYGDIDYMERQLDFTIDEEIYGEENLAQFVRDIKEEGTNYIIILDPAISANETAGTYRAYDAGVVDDVFIHDDDGGIFYGKVWPDYPGVEVDPSQPWEYQTEDMNEPANFVQGSVTGCSNNKWDYPPYHPKIWGAVMADKTLCMNAKQNLDENSETIHYNMHSLYGWSQSEPTLSSARAATGKRSLVITRSTYAGSGKYSGHWLGDNASIWPHMHKSIIGMLEFNLFGVPFDQDPAAFGEAFAVEMRDLFAIRYTLLPYLYTLHYKATAHGHTVIRPLMHEFTSDSNTWSIDRQFLWGPAFMITPVLEEDAVTVSAYIPESRWYDWYTGKEVDPSLVGTYVTLDAPTSYIPLHIRGGHILPIQQPANSTKFSRSNPFGLIVALSEGYSAIGTLFWDDGESIDTISNGWYYEIEYLVAQGNLVASIMNSYGTLFDNQHLDTISVHGMASRPPWVKLNGVELMDSQWNYSDFDKVRRTIGTLLVIPSNVNRLQTSQCFRLFLGDE</sequence>
<evidence type="ECO:0000256" key="2">
    <source>
        <dbReference type="ARBA" id="ARBA00007806"/>
    </source>
</evidence>
<evidence type="ECO:0000256" key="6">
    <source>
        <dbReference type="ARBA" id="ARBA00023180"/>
    </source>
</evidence>
<comment type="caution">
    <text evidence="9">Lacks conserved residue(s) required for the propagation of feature annotation.</text>
</comment>
<dbReference type="InterPro" id="IPR044913">
    <property type="entry name" value="P_trefoil_dom_sf"/>
</dbReference>
<dbReference type="Gene3D" id="4.10.110.10">
    <property type="entry name" value="Spasmolytic Protein, domain 1"/>
    <property type="match status" value="1"/>
</dbReference>
<keyword evidence="12" id="KW-1133">Transmembrane helix</keyword>
<dbReference type="OrthoDB" id="1334205at2759"/>
<evidence type="ECO:0000256" key="9">
    <source>
        <dbReference type="PROSITE-ProRule" id="PRU00779"/>
    </source>
</evidence>
<evidence type="ECO:0000256" key="1">
    <source>
        <dbReference type="ARBA" id="ARBA00004370"/>
    </source>
</evidence>
<keyword evidence="6" id="KW-0325">Glycoprotein</keyword>
<accession>A0A9Q1BN06</accession>
<dbReference type="SUPFAM" id="SSF74650">
    <property type="entry name" value="Galactose mutarotase-like"/>
    <property type="match status" value="1"/>
</dbReference>
<keyword evidence="15" id="KW-1185">Reference proteome</keyword>
<dbReference type="EMBL" id="JAIZAY010000014">
    <property type="protein sequence ID" value="KAJ8029434.1"/>
    <property type="molecule type" value="Genomic_DNA"/>
</dbReference>
<feature type="compositionally biased region" description="Basic and acidic residues" evidence="11">
    <location>
        <begin position="94"/>
        <end position="103"/>
    </location>
</feature>
<name>A0A9Q1BN06_HOLLE</name>
<evidence type="ECO:0000256" key="8">
    <source>
        <dbReference type="ARBA" id="ARBA00041343"/>
    </source>
</evidence>
<dbReference type="GO" id="GO:0005975">
    <property type="term" value="P:carbohydrate metabolic process"/>
    <property type="evidence" value="ECO:0007669"/>
    <property type="project" value="InterPro"/>
</dbReference>
<dbReference type="InterPro" id="IPR000519">
    <property type="entry name" value="P_trefoil_dom"/>
</dbReference>
<dbReference type="InterPro" id="IPR013780">
    <property type="entry name" value="Glyco_hydro_b"/>
</dbReference>
<dbReference type="Pfam" id="PF13802">
    <property type="entry name" value="Gal_mutarotas_2"/>
    <property type="match status" value="1"/>
</dbReference>
<comment type="subcellular location">
    <subcellularLocation>
        <location evidence="1">Membrane</location>
    </subcellularLocation>
</comment>
<dbReference type="GO" id="GO:0030246">
    <property type="term" value="F:carbohydrate binding"/>
    <property type="evidence" value="ECO:0007669"/>
    <property type="project" value="InterPro"/>
</dbReference>
<dbReference type="SMART" id="SM00018">
    <property type="entry name" value="PD"/>
    <property type="match status" value="1"/>
</dbReference>
<dbReference type="CDD" id="cd00111">
    <property type="entry name" value="Trefoil"/>
    <property type="match status" value="1"/>
</dbReference>
<keyword evidence="5" id="KW-1015">Disulfide bond</keyword>
<keyword evidence="4 12" id="KW-0472">Membrane</keyword>
<dbReference type="Pfam" id="PF21365">
    <property type="entry name" value="Glyco_hydro_31_3rd"/>
    <property type="match status" value="1"/>
</dbReference>
<keyword evidence="3 10" id="KW-0378">Hydrolase</keyword>
<dbReference type="InterPro" id="IPR000322">
    <property type="entry name" value="Glyco_hydro_31_TIM"/>
</dbReference>
<evidence type="ECO:0000256" key="3">
    <source>
        <dbReference type="ARBA" id="ARBA00022801"/>
    </source>
</evidence>
<dbReference type="SUPFAM" id="SSF51445">
    <property type="entry name" value="(Trans)glycosidases"/>
    <property type="match status" value="1"/>
</dbReference>
<feature type="compositionally biased region" description="Basic and acidic residues" evidence="11">
    <location>
        <begin position="67"/>
        <end position="76"/>
    </location>
</feature>
<dbReference type="PANTHER" id="PTHR22762">
    <property type="entry name" value="ALPHA-GLUCOSIDASE"/>
    <property type="match status" value="1"/>
</dbReference>
<dbReference type="Pfam" id="PF00088">
    <property type="entry name" value="Trefoil"/>
    <property type="match status" value="1"/>
</dbReference>
<evidence type="ECO:0000256" key="7">
    <source>
        <dbReference type="ARBA" id="ARBA00023295"/>
    </source>
</evidence>
<feature type="region of interest" description="Disordered" evidence="11">
    <location>
        <begin position="61"/>
        <end position="103"/>
    </location>
</feature>
<feature type="domain" description="P-type" evidence="13">
    <location>
        <begin position="86"/>
        <end position="132"/>
    </location>
</feature>
<comment type="caution">
    <text evidence="14">The sequence shown here is derived from an EMBL/GenBank/DDBJ whole genome shotgun (WGS) entry which is preliminary data.</text>
</comment>
<dbReference type="AlphaFoldDB" id="A0A9Q1BN06"/>
<dbReference type="Gene3D" id="2.60.40.1180">
    <property type="entry name" value="Golgi alpha-mannosidase II"/>
    <property type="match status" value="2"/>
</dbReference>
<dbReference type="FunFam" id="2.60.40.1180:FF:000001">
    <property type="entry name" value="Maltase-glucoamylase, intestinal"/>
    <property type="match status" value="1"/>
</dbReference>
<evidence type="ECO:0000256" key="5">
    <source>
        <dbReference type="ARBA" id="ARBA00023157"/>
    </source>
</evidence>
<evidence type="ECO:0000259" key="13">
    <source>
        <dbReference type="PROSITE" id="PS51448"/>
    </source>
</evidence>
<dbReference type="Gene3D" id="2.60.40.1760">
    <property type="entry name" value="glycosyl hydrolase (family 31)"/>
    <property type="match status" value="1"/>
</dbReference>
<dbReference type="PROSITE" id="PS51448">
    <property type="entry name" value="P_TREFOIL_2"/>
    <property type="match status" value="1"/>
</dbReference>
<evidence type="ECO:0000313" key="15">
    <source>
        <dbReference type="Proteomes" id="UP001152320"/>
    </source>
</evidence>
<dbReference type="GO" id="GO:0004558">
    <property type="term" value="F:alpha-1,4-glucosidase activity"/>
    <property type="evidence" value="ECO:0007669"/>
    <property type="project" value="TreeGrafter"/>
</dbReference>
<dbReference type="InterPro" id="IPR025887">
    <property type="entry name" value="Glyco_hydro_31_N_dom"/>
</dbReference>
<dbReference type="InterPro" id="IPR011013">
    <property type="entry name" value="Gal_mutarotase_sf_dom"/>
</dbReference>
<reference evidence="14" key="1">
    <citation type="submission" date="2021-10" db="EMBL/GenBank/DDBJ databases">
        <title>Tropical sea cucumber genome reveals ecological adaptation and Cuvierian tubules defense mechanism.</title>
        <authorList>
            <person name="Chen T."/>
        </authorList>
    </citation>
    <scope>NUCLEOTIDE SEQUENCE</scope>
    <source>
        <strain evidence="14">Nanhai2018</strain>
        <tissue evidence="14">Muscle</tissue>
    </source>
</reference>
<comment type="similarity">
    <text evidence="2 10">Belongs to the glycosyl hydrolase 31 family.</text>
</comment>
<keyword evidence="12" id="KW-0812">Transmembrane</keyword>
<proteinExistence type="inferred from homology"/>
<dbReference type="CDD" id="cd14752">
    <property type="entry name" value="GH31_N"/>
    <property type="match status" value="1"/>
</dbReference>
<evidence type="ECO:0000256" key="12">
    <source>
        <dbReference type="SAM" id="Phobius"/>
    </source>
</evidence>
<dbReference type="Pfam" id="PF01055">
    <property type="entry name" value="Glyco_hydro_31_2nd"/>
    <property type="match status" value="1"/>
</dbReference>
<dbReference type="GO" id="GO:0016020">
    <property type="term" value="C:membrane"/>
    <property type="evidence" value="ECO:0007669"/>
    <property type="project" value="UniProtKB-SubCell"/>
</dbReference>
<dbReference type="InterPro" id="IPR048395">
    <property type="entry name" value="Glyco_hydro_31_C"/>
</dbReference>